<accession>A0A2T8HGQ0</accession>
<dbReference type="OrthoDB" id="9910574at2"/>
<reference evidence="1 2" key="1">
    <citation type="submission" date="2018-04" db="EMBL/GenBank/DDBJ databases">
        <title>Sphingobacterium cortibacter sp. nov.</title>
        <authorList>
            <person name="Li Y."/>
        </authorList>
    </citation>
    <scope>NUCLEOTIDE SEQUENCE [LARGE SCALE GENOMIC DNA]</scope>
    <source>
        <strain evidence="1 2">2c-3</strain>
    </source>
</reference>
<sequence length="102" mass="12013">MKILNLLSRLVLRRKSKSLEAKLIGKWRYVNTLSRVSTDGGEELITHYNNQNKVSIEFVEGNFVLVEDQLTYDSQVFKVEFHHDTLVLSHAQSEETYIRWEE</sequence>
<dbReference type="AlphaFoldDB" id="A0A2T8HGQ0"/>
<proteinExistence type="predicted"/>
<keyword evidence="2" id="KW-1185">Reference proteome</keyword>
<organism evidence="1 2">
    <name type="scientific">Sphingobacterium corticibacter</name>
    <dbReference type="NCBI Taxonomy" id="2171749"/>
    <lineage>
        <taxon>Bacteria</taxon>
        <taxon>Pseudomonadati</taxon>
        <taxon>Bacteroidota</taxon>
        <taxon>Sphingobacteriia</taxon>
        <taxon>Sphingobacteriales</taxon>
        <taxon>Sphingobacteriaceae</taxon>
        <taxon>Sphingobacterium</taxon>
    </lineage>
</organism>
<dbReference type="RefSeq" id="WP_116776572.1">
    <property type="nucleotide sequence ID" value="NZ_QDKG01000005.1"/>
</dbReference>
<evidence type="ECO:0000313" key="1">
    <source>
        <dbReference type="EMBL" id="PVH24626.1"/>
    </source>
</evidence>
<evidence type="ECO:0008006" key="3">
    <source>
        <dbReference type="Google" id="ProtNLM"/>
    </source>
</evidence>
<evidence type="ECO:0000313" key="2">
    <source>
        <dbReference type="Proteomes" id="UP000245627"/>
    </source>
</evidence>
<dbReference type="EMBL" id="QDKG01000005">
    <property type="protein sequence ID" value="PVH24626.1"/>
    <property type="molecule type" value="Genomic_DNA"/>
</dbReference>
<comment type="caution">
    <text evidence="1">The sequence shown here is derived from an EMBL/GenBank/DDBJ whole genome shotgun (WGS) entry which is preliminary data.</text>
</comment>
<dbReference type="Proteomes" id="UP000245627">
    <property type="component" value="Unassembled WGS sequence"/>
</dbReference>
<protein>
    <recommendedName>
        <fullName evidence="3">Lipocalin-like domain-containing protein</fullName>
    </recommendedName>
</protein>
<gene>
    <name evidence="1" type="ORF">DC487_13935</name>
</gene>
<name>A0A2T8HGQ0_9SPHI</name>